<protein>
    <recommendedName>
        <fullName evidence="1">Tesmin/TSO1-like CXC domain-containing protein</fullName>
    </recommendedName>
</protein>
<gene>
    <name evidence="2" type="ORF">Pmani_033475</name>
</gene>
<organism evidence="2 3">
    <name type="scientific">Petrolisthes manimaculis</name>
    <dbReference type="NCBI Taxonomy" id="1843537"/>
    <lineage>
        <taxon>Eukaryota</taxon>
        <taxon>Metazoa</taxon>
        <taxon>Ecdysozoa</taxon>
        <taxon>Arthropoda</taxon>
        <taxon>Crustacea</taxon>
        <taxon>Multicrustacea</taxon>
        <taxon>Malacostraca</taxon>
        <taxon>Eumalacostraca</taxon>
        <taxon>Eucarida</taxon>
        <taxon>Decapoda</taxon>
        <taxon>Pleocyemata</taxon>
        <taxon>Anomura</taxon>
        <taxon>Galatheoidea</taxon>
        <taxon>Porcellanidae</taxon>
        <taxon>Petrolisthes</taxon>
    </lineage>
</organism>
<dbReference type="PANTHER" id="PTHR46704">
    <property type="entry name" value="CXC DOMAIN-CONTAINING PROTEIN-RELATED"/>
    <property type="match status" value="1"/>
</dbReference>
<dbReference type="EMBL" id="JAWZYT010004436">
    <property type="protein sequence ID" value="KAK4293861.1"/>
    <property type="molecule type" value="Genomic_DNA"/>
</dbReference>
<dbReference type="SMART" id="SM01114">
    <property type="entry name" value="CXC"/>
    <property type="match status" value="1"/>
</dbReference>
<dbReference type="Gene3D" id="3.40.50.1010">
    <property type="entry name" value="5'-nuclease"/>
    <property type="match status" value="1"/>
</dbReference>
<evidence type="ECO:0000259" key="1">
    <source>
        <dbReference type="SMART" id="SM01114"/>
    </source>
</evidence>
<reference evidence="2" key="1">
    <citation type="submission" date="2023-11" db="EMBL/GenBank/DDBJ databases">
        <title>Genome assemblies of two species of porcelain crab, Petrolisthes cinctipes and Petrolisthes manimaculis (Anomura: Porcellanidae).</title>
        <authorList>
            <person name="Angst P."/>
        </authorList>
    </citation>
    <scope>NUCLEOTIDE SEQUENCE</scope>
    <source>
        <strain evidence="2">PB745_02</strain>
        <tissue evidence="2">Gill</tissue>
    </source>
</reference>
<keyword evidence="3" id="KW-1185">Reference proteome</keyword>
<dbReference type="AlphaFoldDB" id="A0AAE1NQV5"/>
<dbReference type="SUPFAM" id="SSF88723">
    <property type="entry name" value="PIN domain-like"/>
    <property type="match status" value="1"/>
</dbReference>
<name>A0AAE1NQV5_9EUCA</name>
<sequence length="575" mass="64326">MQEFTNLSYTTSEQHKDLTEARMKRDNADVEEISSKLVVWSPFSPDPSLRNIATGVVAEEGVNVHEYESIGHKIMHKMIGQPAFTFTFRRKDKAITLGQTSAIRVAPDRTIDSALLFQRFLVVSQTGELALEEVMHYELSPFFPALFEARDIFRKADKPQLAHAICDHASDAILQSVLETECHVLDGGSLLHQVPWKRGQNYGEIAQSYADFTVRHYGSATTVVFDGYEEGPSIKDNTHQRRGHNSHPIVHFTADTEFSGKKEEFLSRDVNKQTLIKMIIAELRRSGCDVVNAPGDADVDIVKAAVRASLVHTTTLIGEDTDLLVLLLYYAQRDSKDLYYRSGKAKADGSFKVYDIKHLQEILGHDVCSQLMFIHAMTGCDTTSRIFSVGKKAAFQKLVKGDSVLQLCAGAFTIPNQTADVIDDLGCQAMVILFGGKSTDSLATTRFNTFSKKVVSASSFVTPERLPPTESATRLHCRRVYYQIMVWMGTYKGMDATNWGWDLQDNRFVPLMSRMNAAPDNLLKVIHCNCSTACKTLRCSCRRYGLPCTTICGLCQLEECDNPHNKFLPDESDND</sequence>
<accession>A0AAE1NQV5</accession>
<dbReference type="PANTHER" id="PTHR46704:SF1">
    <property type="entry name" value="TELOMERE LENGTH REGULATION PROTEIN TEL2 HOMOLOG"/>
    <property type="match status" value="1"/>
</dbReference>
<feature type="domain" description="Tesmin/TSO1-like CXC" evidence="1">
    <location>
        <begin position="523"/>
        <end position="566"/>
    </location>
</feature>
<dbReference type="Proteomes" id="UP001292094">
    <property type="component" value="Unassembled WGS sequence"/>
</dbReference>
<evidence type="ECO:0000313" key="2">
    <source>
        <dbReference type="EMBL" id="KAK4293861.1"/>
    </source>
</evidence>
<comment type="caution">
    <text evidence="2">The sequence shown here is derived from an EMBL/GenBank/DDBJ whole genome shotgun (WGS) entry which is preliminary data.</text>
</comment>
<evidence type="ECO:0000313" key="3">
    <source>
        <dbReference type="Proteomes" id="UP001292094"/>
    </source>
</evidence>
<dbReference type="InterPro" id="IPR029060">
    <property type="entry name" value="PIN-like_dom_sf"/>
</dbReference>
<proteinExistence type="predicted"/>
<dbReference type="InterPro" id="IPR033467">
    <property type="entry name" value="Tesmin/TSO1-like_CXC"/>
</dbReference>